<dbReference type="RefSeq" id="WP_196603635.1">
    <property type="nucleotide sequence ID" value="NZ_CP116940.1"/>
</dbReference>
<dbReference type="EMBL" id="JAUSUE010000004">
    <property type="protein sequence ID" value="MDQ0203219.1"/>
    <property type="molecule type" value="Genomic_DNA"/>
</dbReference>
<protein>
    <submittedName>
        <fullName evidence="3">Cytochrome b subunit of formate dehydrogenase</fullName>
    </submittedName>
</protein>
<evidence type="ECO:0000313" key="4">
    <source>
        <dbReference type="Proteomes" id="UP001239167"/>
    </source>
</evidence>
<gene>
    <name evidence="3" type="ORF">J2S01_000926</name>
</gene>
<feature type="transmembrane region" description="Helical" evidence="1">
    <location>
        <begin position="35"/>
        <end position="54"/>
    </location>
</feature>
<keyword evidence="1" id="KW-0812">Transmembrane</keyword>
<feature type="transmembrane region" description="Helical" evidence="1">
    <location>
        <begin position="6"/>
        <end position="28"/>
    </location>
</feature>
<comment type="caution">
    <text evidence="3">The sequence shown here is derived from an EMBL/GenBank/DDBJ whole genome shotgun (WGS) entry which is preliminary data.</text>
</comment>
<proteinExistence type="predicted"/>
<keyword evidence="1" id="KW-1133">Transmembrane helix</keyword>
<dbReference type="Proteomes" id="UP001239167">
    <property type="component" value="Unassembled WGS sequence"/>
</dbReference>
<evidence type="ECO:0000256" key="1">
    <source>
        <dbReference type="SAM" id="Phobius"/>
    </source>
</evidence>
<evidence type="ECO:0000259" key="2">
    <source>
        <dbReference type="Pfam" id="PF14358"/>
    </source>
</evidence>
<feature type="domain" description="Flavinylation-associated cytochrome" evidence="2">
    <location>
        <begin position="5"/>
        <end position="55"/>
    </location>
</feature>
<keyword evidence="4" id="KW-1185">Reference proteome</keyword>
<evidence type="ECO:0000313" key="3">
    <source>
        <dbReference type="EMBL" id="MDQ0203219.1"/>
    </source>
</evidence>
<accession>A0ABT9Y7U4</accession>
<organism evidence="3 4">
    <name type="scientific">Pectinatus haikarae</name>
    <dbReference type="NCBI Taxonomy" id="349096"/>
    <lineage>
        <taxon>Bacteria</taxon>
        <taxon>Bacillati</taxon>
        <taxon>Bacillota</taxon>
        <taxon>Negativicutes</taxon>
        <taxon>Selenomonadales</taxon>
        <taxon>Selenomonadaceae</taxon>
        <taxon>Pectinatus</taxon>
    </lineage>
</organism>
<reference evidence="3 4" key="1">
    <citation type="submission" date="2023-07" db="EMBL/GenBank/DDBJ databases">
        <title>Genomic Encyclopedia of Type Strains, Phase IV (KMG-IV): sequencing the most valuable type-strain genomes for metagenomic binning, comparative biology and taxonomic classification.</title>
        <authorList>
            <person name="Goeker M."/>
        </authorList>
    </citation>
    <scope>NUCLEOTIDE SEQUENCE [LARGE SCALE GENOMIC DNA]</scope>
    <source>
        <strain evidence="3 4">DSM 16980</strain>
    </source>
</reference>
<keyword evidence="1" id="KW-0472">Membrane</keyword>
<sequence>MKKIIFYTLMLSFIIISLTGICLSLKVYRLFNYKIIHEIFSYIFLISSIFHIYVNRNSISHYLKNK</sequence>
<dbReference type="InterPro" id="IPR025517">
    <property type="entry name" value="DUF4405"/>
</dbReference>
<name>A0ABT9Y7U4_9FIRM</name>
<dbReference type="Pfam" id="PF14358">
    <property type="entry name" value="DUF4405"/>
    <property type="match status" value="1"/>
</dbReference>